<dbReference type="Gene3D" id="3.30.70.330">
    <property type="match status" value="1"/>
</dbReference>
<feature type="compositionally biased region" description="Low complexity" evidence="5">
    <location>
        <begin position="260"/>
        <end position="285"/>
    </location>
</feature>
<evidence type="ECO:0000256" key="2">
    <source>
        <dbReference type="ARBA" id="ARBA00022884"/>
    </source>
</evidence>
<dbReference type="PANTHER" id="PTHR15683">
    <property type="entry name" value="SCAFFOLD ATTACHMENT FACTOR B-RELATED"/>
    <property type="match status" value="1"/>
</dbReference>
<feature type="region of interest" description="Disordered" evidence="5">
    <location>
        <begin position="369"/>
        <end position="581"/>
    </location>
</feature>
<evidence type="ECO:0000259" key="7">
    <source>
        <dbReference type="PROSITE" id="PS50800"/>
    </source>
</evidence>
<feature type="domain" description="SAP" evidence="7">
    <location>
        <begin position="10"/>
        <end position="44"/>
    </location>
</feature>
<feature type="compositionally biased region" description="Basic and acidic residues" evidence="5">
    <location>
        <begin position="681"/>
        <end position="712"/>
    </location>
</feature>
<comment type="subcellular location">
    <subcellularLocation>
        <location evidence="1">Nucleus</location>
    </subcellularLocation>
</comment>
<feature type="compositionally biased region" description="Basic and acidic residues" evidence="5">
    <location>
        <begin position="475"/>
        <end position="504"/>
    </location>
</feature>
<accession>A0ABD1CY94</accession>
<feature type="compositionally biased region" description="Basic and acidic residues" evidence="5">
    <location>
        <begin position="416"/>
        <end position="448"/>
    </location>
</feature>
<proteinExistence type="predicted"/>
<name>A0ABD1CY94_CULPP</name>
<feature type="region of interest" description="Disordered" evidence="5">
    <location>
        <begin position="46"/>
        <end position="135"/>
    </location>
</feature>
<feature type="compositionally biased region" description="Basic and acidic residues" evidence="5">
    <location>
        <begin position="626"/>
        <end position="656"/>
    </location>
</feature>
<evidence type="ECO:0000259" key="6">
    <source>
        <dbReference type="PROSITE" id="PS50102"/>
    </source>
</evidence>
<evidence type="ECO:0000313" key="8">
    <source>
        <dbReference type="EMBL" id="KAL1380987.1"/>
    </source>
</evidence>
<dbReference type="PROSITE" id="PS50102">
    <property type="entry name" value="RRM"/>
    <property type="match status" value="1"/>
</dbReference>
<dbReference type="GO" id="GO:0005634">
    <property type="term" value="C:nucleus"/>
    <property type="evidence" value="ECO:0007669"/>
    <property type="project" value="UniProtKB-SubCell"/>
</dbReference>
<dbReference type="PROSITE" id="PS50800">
    <property type="entry name" value="SAP"/>
    <property type="match status" value="1"/>
</dbReference>
<comment type="caution">
    <text evidence="8">The sequence shown here is derived from an EMBL/GenBank/DDBJ whole genome shotgun (WGS) entry which is preliminary data.</text>
</comment>
<feature type="compositionally biased region" description="Polar residues" evidence="5">
    <location>
        <begin position="83"/>
        <end position="100"/>
    </location>
</feature>
<dbReference type="SMART" id="SM00513">
    <property type="entry name" value="SAP"/>
    <property type="match status" value="1"/>
</dbReference>
<feature type="compositionally biased region" description="Basic and acidic residues" evidence="5">
    <location>
        <begin position="102"/>
        <end position="116"/>
    </location>
</feature>
<feature type="compositionally biased region" description="Basic and acidic residues" evidence="5">
    <location>
        <begin position="517"/>
        <end position="581"/>
    </location>
</feature>
<feature type="compositionally biased region" description="Low complexity" evidence="5">
    <location>
        <begin position="804"/>
        <end position="815"/>
    </location>
</feature>
<feature type="compositionally biased region" description="Basic and acidic residues" evidence="5">
    <location>
        <begin position="213"/>
        <end position="259"/>
    </location>
</feature>
<sequence>MSDAVEKRKLSELRVVDLKQELEKRGKDGNGVKNVLIERLTQALKEENKDPETFEFEIGSVGKTPAKKKAAAAAGKAEEESGLATSVSNGSVTSEPSLSDMQVRDECTDESQKEGEGEAAAATTTTSGTANGQTETLIQNISLVIKQEKLDDDEIAQQKAAEAKEAQVPAAEPATAPAEATSGTDGGDKAAAGEKEAENEDSLNLEIGEEDEKLLHDATGEKASEKTLDAKSTEDGKSAEKGDSTSEKPAAPKEEKDAGKSSSSASKQSGDAASKSKSSPGGEKSTVSRNLWVSGLSTLTRATDLKLIFSKYGKVIGAKVVTNTRTPGTRCYGYVTMASAKDATECITHLHRTELHGRMISVERAKSDLGPAKAAGGSGTGGSSSNSTSNSNSKPSESSSSKVAASSSSSTSVQPSDRKDSKDRSHDRRDSDRRHERGRSQHRSDRSKSVARGRSQARESSPNRSRSNHRAKSIAPRDDRSRSTDKKKDDSKARDKDADAKDSKTASTSSTSIGKDGPQKNKDRRDREREVLSLQKIREERDRQRLREKERQLREEDRRRREIRQRQREEEQMLRREREKLAIERARIEKEKAELLRIERERQKLEREKIELERLELKRQQRKIEEAKRNLKRPGDHSSHYDDDRKRSAGTERRFEAPPPPSISSSTRGAYSAVDKPYSSSKRDDYASKRDDYKSSSRDDYKSRTSAVDDYRSSGVGGRGDSFKRNGGVMDDYNKRTLTTIADRYSDSRSAGGASGGLGSGDYRGGDRDRNGGGGLAKSRYLDSSYPERSSAGGTIGSGGVWHSSTGPSLNLGSSLSGGGDTWRMDNGQDRYDRTYNERKAPQMSAAPFLDPVRPSGFLGGSGGRPQDRYGAPVGSGRFDNGRY</sequence>
<feature type="compositionally biased region" description="Gly residues" evidence="5">
    <location>
        <begin position="753"/>
        <end position="763"/>
    </location>
</feature>
<dbReference type="InterPro" id="IPR000504">
    <property type="entry name" value="RRM_dom"/>
</dbReference>
<feature type="domain" description="RRM" evidence="6">
    <location>
        <begin position="289"/>
        <end position="367"/>
    </location>
</feature>
<dbReference type="SUPFAM" id="SSF54928">
    <property type="entry name" value="RNA-binding domain, RBD"/>
    <property type="match status" value="1"/>
</dbReference>
<dbReference type="InterPro" id="IPR036361">
    <property type="entry name" value="SAP_dom_sf"/>
</dbReference>
<evidence type="ECO:0000313" key="9">
    <source>
        <dbReference type="Proteomes" id="UP001562425"/>
    </source>
</evidence>
<dbReference type="AlphaFoldDB" id="A0ABD1CY94"/>
<protein>
    <submittedName>
        <fullName evidence="8">Uncharacterized protein</fullName>
    </submittedName>
</protein>
<dbReference type="GO" id="GO:0003723">
    <property type="term" value="F:RNA binding"/>
    <property type="evidence" value="ECO:0007669"/>
    <property type="project" value="UniProtKB-UniRule"/>
</dbReference>
<dbReference type="Pfam" id="PF00076">
    <property type="entry name" value="RRM_1"/>
    <property type="match status" value="1"/>
</dbReference>
<keyword evidence="3" id="KW-0539">Nucleus</keyword>
<dbReference type="InterPro" id="IPR051738">
    <property type="entry name" value="SAF_Modulators"/>
</dbReference>
<dbReference type="FunFam" id="1.10.720.30:FF:000029">
    <property type="entry name" value="Neurofilament medium polypeptide, putative"/>
    <property type="match status" value="1"/>
</dbReference>
<dbReference type="InterPro" id="IPR012677">
    <property type="entry name" value="Nucleotide-bd_a/b_plait_sf"/>
</dbReference>
<reference evidence="8 9" key="1">
    <citation type="submission" date="2024-05" db="EMBL/GenBank/DDBJ databases">
        <title>Culex pipiens pipiens assembly and annotation.</title>
        <authorList>
            <person name="Alout H."/>
            <person name="Durand T."/>
        </authorList>
    </citation>
    <scope>NUCLEOTIDE SEQUENCE [LARGE SCALE GENOMIC DNA]</scope>
    <source>
        <strain evidence="8">HA-2024</strain>
        <tissue evidence="8">Whole body</tissue>
    </source>
</reference>
<dbReference type="EMBL" id="JBEHCU010008858">
    <property type="protein sequence ID" value="KAL1380987.1"/>
    <property type="molecule type" value="Genomic_DNA"/>
</dbReference>
<feature type="region of interest" description="Disordered" evidence="5">
    <location>
        <begin position="156"/>
        <end position="287"/>
    </location>
</feature>
<feature type="compositionally biased region" description="Acidic residues" evidence="5">
    <location>
        <begin position="197"/>
        <end position="212"/>
    </location>
</feature>
<organism evidence="8 9">
    <name type="scientific">Culex pipiens pipiens</name>
    <name type="common">Northern house mosquito</name>
    <dbReference type="NCBI Taxonomy" id="38569"/>
    <lineage>
        <taxon>Eukaryota</taxon>
        <taxon>Metazoa</taxon>
        <taxon>Ecdysozoa</taxon>
        <taxon>Arthropoda</taxon>
        <taxon>Hexapoda</taxon>
        <taxon>Insecta</taxon>
        <taxon>Pterygota</taxon>
        <taxon>Neoptera</taxon>
        <taxon>Endopterygota</taxon>
        <taxon>Diptera</taxon>
        <taxon>Nematocera</taxon>
        <taxon>Culicoidea</taxon>
        <taxon>Culicidae</taxon>
        <taxon>Culicinae</taxon>
        <taxon>Culicini</taxon>
        <taxon>Culex</taxon>
        <taxon>Culex</taxon>
    </lineage>
</organism>
<evidence type="ECO:0000256" key="3">
    <source>
        <dbReference type="ARBA" id="ARBA00023242"/>
    </source>
</evidence>
<dbReference type="SUPFAM" id="SSF68906">
    <property type="entry name" value="SAP domain"/>
    <property type="match status" value="1"/>
</dbReference>
<dbReference type="InterPro" id="IPR035979">
    <property type="entry name" value="RBD_domain_sf"/>
</dbReference>
<dbReference type="InterPro" id="IPR003034">
    <property type="entry name" value="SAP_dom"/>
</dbReference>
<feature type="compositionally biased region" description="Low complexity" evidence="5">
    <location>
        <begin position="383"/>
        <end position="412"/>
    </location>
</feature>
<evidence type="ECO:0000256" key="4">
    <source>
        <dbReference type="PROSITE-ProRule" id="PRU00176"/>
    </source>
</evidence>
<feature type="region of interest" description="Disordered" evidence="5">
    <location>
        <begin position="626"/>
        <end position="884"/>
    </location>
</feature>
<dbReference type="PANTHER" id="PTHR15683:SF8">
    <property type="entry name" value="SCAFFOLD ATTACHMENT FACTOR B, ISOFORM B"/>
    <property type="match status" value="1"/>
</dbReference>
<feature type="compositionally biased region" description="Basic and acidic residues" evidence="5">
    <location>
        <begin position="186"/>
        <end position="196"/>
    </location>
</feature>
<feature type="compositionally biased region" description="Basic and acidic residues" evidence="5">
    <location>
        <begin position="823"/>
        <end position="841"/>
    </location>
</feature>
<dbReference type="SMART" id="SM00360">
    <property type="entry name" value="RRM"/>
    <property type="match status" value="1"/>
</dbReference>
<gene>
    <name evidence="8" type="ORF">pipiens_013805</name>
</gene>
<dbReference type="Proteomes" id="UP001562425">
    <property type="component" value="Unassembled WGS sequence"/>
</dbReference>
<evidence type="ECO:0000256" key="5">
    <source>
        <dbReference type="SAM" id="MobiDB-lite"/>
    </source>
</evidence>
<dbReference type="Gene3D" id="1.10.720.30">
    <property type="entry name" value="SAP domain"/>
    <property type="match status" value="1"/>
</dbReference>
<dbReference type="Pfam" id="PF02037">
    <property type="entry name" value="SAP"/>
    <property type="match status" value="1"/>
</dbReference>
<feature type="compositionally biased region" description="Low complexity" evidence="5">
    <location>
        <begin position="118"/>
        <end position="135"/>
    </location>
</feature>
<keyword evidence="9" id="KW-1185">Reference proteome</keyword>
<evidence type="ECO:0000256" key="1">
    <source>
        <dbReference type="ARBA" id="ARBA00004123"/>
    </source>
</evidence>
<keyword evidence="2 4" id="KW-0694">RNA-binding</keyword>
<feature type="compositionally biased region" description="Low complexity" evidence="5">
    <location>
        <begin position="166"/>
        <end position="183"/>
    </location>
</feature>